<feature type="chain" id="PRO_5015662175" evidence="5">
    <location>
        <begin position="28"/>
        <end position="573"/>
    </location>
</feature>
<reference evidence="7 8" key="1">
    <citation type="journal article" date="2014" name="BMC Genomics">
        <title>Comparison of environmental and isolate Sulfobacillus genomes reveals diverse carbon, sulfur, nitrogen, and hydrogen metabolisms.</title>
        <authorList>
            <person name="Justice N.B."/>
            <person name="Norman A."/>
            <person name="Brown C.T."/>
            <person name="Singh A."/>
            <person name="Thomas B.C."/>
            <person name="Banfield J.F."/>
        </authorList>
    </citation>
    <scope>NUCLEOTIDE SEQUENCE [LARGE SCALE GENOMIC DNA]</scope>
    <source>
        <strain evidence="7">AMDSBA3</strain>
    </source>
</reference>
<dbReference type="SUPFAM" id="SSF53850">
    <property type="entry name" value="Periplasmic binding protein-like II"/>
    <property type="match status" value="1"/>
</dbReference>
<comment type="subcellular location">
    <subcellularLocation>
        <location evidence="1">Cell envelope</location>
    </subcellularLocation>
</comment>
<dbReference type="Pfam" id="PF00496">
    <property type="entry name" value="SBP_bac_5"/>
    <property type="match status" value="1"/>
</dbReference>
<evidence type="ECO:0000256" key="4">
    <source>
        <dbReference type="ARBA" id="ARBA00022729"/>
    </source>
</evidence>
<gene>
    <name evidence="7" type="ORF">C7B45_00960</name>
</gene>
<feature type="domain" description="Solute-binding protein family 5" evidence="6">
    <location>
        <begin position="91"/>
        <end position="475"/>
    </location>
</feature>
<dbReference type="Gene3D" id="3.10.105.10">
    <property type="entry name" value="Dipeptide-binding Protein, Domain 3"/>
    <property type="match status" value="1"/>
</dbReference>
<evidence type="ECO:0000256" key="5">
    <source>
        <dbReference type="SAM" id="SignalP"/>
    </source>
</evidence>
<sequence>MRRALILSSLATLSLVAAGLGGTSVFAASTKLTPQKGGTVVYGLSAQVSPNWFFPELSLNADTTVNSELTELTYMPLVYFGPNNQLSQAYGLASSVSYNKAGTVFTVHINPKWHWSNGTPVTAQDVVFTYDIMKDGSGSVTYAWAYAGQGSGGMPYDWKSVVAKGKDTVVITTTKPVNQQWFIRNGIGQIVPVPKSVWDKYPTNTKAEMKYINSVANSPTNPVYQVVDGPWRIESSSPNLNWTYAANTHFDGKKPYINKLIFQYETSDAAEFEGLKTGTINYGYLPASMAKDTSLLPNDKVAPQYSLGFNYIQLNMNPKAPGGIAKAFDQLPVREALQMGVNEPGIIKTIWKGYGAMDDTTLATEPPNPFLDPALKKQPYPFNPTKGREILEKAGWKMVNGVMTKGKLKLEFSLDAASGSASYTDIDQLLEQDWAKEGIKVNLVFQPFDTVVAYSPADASKWAALNWNGGWGYGTGYPSGGVLFETGAAENSGSYSSAEMNKLINATYEPASYKESLQHMYAYEEYAAKQLPAVIYLPEQPSLTVVSDNLHNAIKTFNPIGGWVFPNEWWLSQ</sequence>
<dbReference type="PANTHER" id="PTHR30290:SF10">
    <property type="entry name" value="PERIPLASMIC OLIGOPEPTIDE-BINDING PROTEIN-RELATED"/>
    <property type="match status" value="1"/>
</dbReference>
<keyword evidence="4 5" id="KW-0732">Signal</keyword>
<dbReference type="GO" id="GO:0030313">
    <property type="term" value="C:cell envelope"/>
    <property type="evidence" value="ECO:0007669"/>
    <property type="project" value="UniProtKB-SubCell"/>
</dbReference>
<evidence type="ECO:0000256" key="1">
    <source>
        <dbReference type="ARBA" id="ARBA00004196"/>
    </source>
</evidence>
<dbReference type="GO" id="GO:0015833">
    <property type="term" value="P:peptide transport"/>
    <property type="evidence" value="ECO:0007669"/>
    <property type="project" value="TreeGrafter"/>
</dbReference>
<dbReference type="Gene3D" id="3.40.190.10">
    <property type="entry name" value="Periplasmic binding protein-like II"/>
    <property type="match status" value="1"/>
</dbReference>
<dbReference type="InterPro" id="IPR030678">
    <property type="entry name" value="Peptide/Ni-bd"/>
</dbReference>
<evidence type="ECO:0000313" key="7">
    <source>
        <dbReference type="EMBL" id="PSR23884.1"/>
    </source>
</evidence>
<feature type="signal peptide" evidence="5">
    <location>
        <begin position="1"/>
        <end position="27"/>
    </location>
</feature>
<dbReference type="InterPro" id="IPR039424">
    <property type="entry name" value="SBP_5"/>
</dbReference>
<keyword evidence="3" id="KW-0813">Transport</keyword>
<dbReference type="GO" id="GO:0043190">
    <property type="term" value="C:ATP-binding cassette (ABC) transporter complex"/>
    <property type="evidence" value="ECO:0007669"/>
    <property type="project" value="InterPro"/>
</dbReference>
<comment type="caution">
    <text evidence="7">The sequence shown here is derived from an EMBL/GenBank/DDBJ whole genome shotgun (WGS) entry which is preliminary data.</text>
</comment>
<dbReference type="GO" id="GO:1904680">
    <property type="term" value="F:peptide transmembrane transporter activity"/>
    <property type="evidence" value="ECO:0007669"/>
    <property type="project" value="TreeGrafter"/>
</dbReference>
<evidence type="ECO:0000256" key="2">
    <source>
        <dbReference type="ARBA" id="ARBA00005695"/>
    </source>
</evidence>
<dbReference type="InterPro" id="IPR000914">
    <property type="entry name" value="SBP_5_dom"/>
</dbReference>
<dbReference type="EMBL" id="PXYV01000002">
    <property type="protein sequence ID" value="PSR23884.1"/>
    <property type="molecule type" value="Genomic_DNA"/>
</dbReference>
<comment type="similarity">
    <text evidence="2">Belongs to the bacterial solute-binding protein 5 family.</text>
</comment>
<dbReference type="AlphaFoldDB" id="A0A2T2WNS3"/>
<dbReference type="Proteomes" id="UP000241848">
    <property type="component" value="Unassembled WGS sequence"/>
</dbReference>
<accession>A0A2T2WNS3</accession>
<dbReference type="PANTHER" id="PTHR30290">
    <property type="entry name" value="PERIPLASMIC BINDING COMPONENT OF ABC TRANSPORTER"/>
    <property type="match status" value="1"/>
</dbReference>
<protein>
    <submittedName>
        <fullName evidence="7">ABC transporter substrate-binding protein</fullName>
    </submittedName>
</protein>
<dbReference type="PIRSF" id="PIRSF002741">
    <property type="entry name" value="MppA"/>
    <property type="match status" value="1"/>
</dbReference>
<dbReference type="CDD" id="cd08513">
    <property type="entry name" value="PBP2_thermophilic_Hb8_like"/>
    <property type="match status" value="1"/>
</dbReference>
<evidence type="ECO:0000259" key="6">
    <source>
        <dbReference type="Pfam" id="PF00496"/>
    </source>
</evidence>
<evidence type="ECO:0000313" key="8">
    <source>
        <dbReference type="Proteomes" id="UP000241848"/>
    </source>
</evidence>
<proteinExistence type="inferred from homology"/>
<organism evidence="7 8">
    <name type="scientific">Sulfobacillus acidophilus</name>
    <dbReference type="NCBI Taxonomy" id="53633"/>
    <lineage>
        <taxon>Bacteria</taxon>
        <taxon>Bacillati</taxon>
        <taxon>Bacillota</taxon>
        <taxon>Clostridia</taxon>
        <taxon>Eubacteriales</taxon>
        <taxon>Clostridiales Family XVII. Incertae Sedis</taxon>
        <taxon>Sulfobacillus</taxon>
    </lineage>
</organism>
<name>A0A2T2WNS3_9FIRM</name>
<evidence type="ECO:0000256" key="3">
    <source>
        <dbReference type="ARBA" id="ARBA00022448"/>
    </source>
</evidence>
<dbReference type="GO" id="GO:0042597">
    <property type="term" value="C:periplasmic space"/>
    <property type="evidence" value="ECO:0007669"/>
    <property type="project" value="UniProtKB-ARBA"/>
</dbReference>